<organism evidence="11 12">
    <name type="scientific">Xiphophorus maculatus</name>
    <name type="common">Southern platyfish</name>
    <name type="synonym">Platypoecilus maculatus</name>
    <dbReference type="NCBI Taxonomy" id="8083"/>
    <lineage>
        <taxon>Eukaryota</taxon>
        <taxon>Metazoa</taxon>
        <taxon>Chordata</taxon>
        <taxon>Craniata</taxon>
        <taxon>Vertebrata</taxon>
        <taxon>Euteleostomi</taxon>
        <taxon>Actinopterygii</taxon>
        <taxon>Neopterygii</taxon>
        <taxon>Teleostei</taxon>
        <taxon>Neoteleostei</taxon>
        <taxon>Acanthomorphata</taxon>
        <taxon>Ovalentaria</taxon>
        <taxon>Atherinomorphae</taxon>
        <taxon>Cyprinodontiformes</taxon>
        <taxon>Poeciliidae</taxon>
        <taxon>Poeciliinae</taxon>
        <taxon>Xiphophorus</taxon>
    </lineage>
</organism>
<dbReference type="GeneTree" id="ENSGT00940000165557"/>
<keyword evidence="9" id="KW-0066">ATP synthesis</keyword>
<keyword evidence="3" id="KW-0813">Transport</keyword>
<dbReference type="GO" id="GO:0031966">
    <property type="term" value="C:mitochondrial membrane"/>
    <property type="evidence" value="ECO:0007669"/>
    <property type="project" value="UniProtKB-SubCell"/>
</dbReference>
<accession>A0A3B5Q021</accession>
<dbReference type="Pfam" id="PF10206">
    <property type="entry name" value="WRW"/>
    <property type="match status" value="1"/>
</dbReference>
<dbReference type="AlphaFoldDB" id="A0A3B5Q021"/>
<keyword evidence="5" id="KW-0375">Hydrogen ion transport</keyword>
<evidence type="ECO:0000256" key="3">
    <source>
        <dbReference type="ARBA" id="ARBA00022448"/>
    </source>
</evidence>
<dbReference type="GO" id="GO:0045259">
    <property type="term" value="C:proton-transporting ATP synthase complex"/>
    <property type="evidence" value="ECO:0007669"/>
    <property type="project" value="UniProtKB-KW"/>
</dbReference>
<keyword evidence="6" id="KW-0406">Ion transport</keyword>
<dbReference type="GO" id="GO:0042776">
    <property type="term" value="P:proton motive force-driven mitochondrial ATP synthesis"/>
    <property type="evidence" value="ECO:0007669"/>
    <property type="project" value="TreeGrafter"/>
</dbReference>
<evidence type="ECO:0000313" key="11">
    <source>
        <dbReference type="Ensembl" id="ENSXMAP00000024172.1"/>
    </source>
</evidence>
<dbReference type="Ensembl" id="ENSXMAT00000026723.1">
    <property type="protein sequence ID" value="ENSXMAP00000024172.1"/>
    <property type="gene ID" value="ENSXMAG00000022540.1"/>
</dbReference>
<reference evidence="11" key="4">
    <citation type="submission" date="2025-09" db="UniProtKB">
        <authorList>
            <consortium name="Ensembl"/>
        </authorList>
    </citation>
    <scope>IDENTIFICATION</scope>
    <source>
        <strain evidence="11">JP 163 A</strain>
    </source>
</reference>
<dbReference type="OMA" id="HKYVQPK"/>
<name>A0A3B5Q021_XIPMA</name>
<feature type="transmembrane region" description="Helical" evidence="10">
    <location>
        <begin position="77"/>
        <end position="97"/>
    </location>
</feature>
<reference evidence="11" key="3">
    <citation type="submission" date="2025-08" db="UniProtKB">
        <authorList>
            <consortium name="Ensembl"/>
        </authorList>
    </citation>
    <scope>IDENTIFICATION</scope>
    <source>
        <strain evidence="11">JP 163 A</strain>
    </source>
</reference>
<comment type="subcellular location">
    <subcellularLocation>
        <location evidence="1">Mitochondrion membrane</location>
    </subcellularLocation>
</comment>
<evidence type="ECO:0000256" key="9">
    <source>
        <dbReference type="ARBA" id="ARBA00023310"/>
    </source>
</evidence>
<evidence type="ECO:0000313" key="12">
    <source>
        <dbReference type="Proteomes" id="UP000002852"/>
    </source>
</evidence>
<keyword evidence="10" id="KW-0812">Transmembrane</keyword>
<dbReference type="PANTHER" id="PTHR13080">
    <property type="entry name" value="ATP SYNTHASE F CHAIN, MITOCHONDRIAL-RELATED"/>
    <property type="match status" value="1"/>
</dbReference>
<evidence type="ECO:0000256" key="7">
    <source>
        <dbReference type="ARBA" id="ARBA00023128"/>
    </source>
</evidence>
<keyword evidence="12" id="KW-1185">Reference proteome</keyword>
<keyword evidence="10" id="KW-1133">Transmembrane helix</keyword>
<comment type="similarity">
    <text evidence="2">Belongs to the ATPase F chain family.</text>
</comment>
<dbReference type="GO" id="GO:0046933">
    <property type="term" value="F:proton-transporting ATP synthase activity, rotational mechanism"/>
    <property type="evidence" value="ECO:0007669"/>
    <property type="project" value="TreeGrafter"/>
</dbReference>
<evidence type="ECO:0000256" key="5">
    <source>
        <dbReference type="ARBA" id="ARBA00022781"/>
    </source>
</evidence>
<evidence type="ECO:0000256" key="10">
    <source>
        <dbReference type="SAM" id="Phobius"/>
    </source>
</evidence>
<dbReference type="InParanoid" id="A0A3B5Q021"/>
<dbReference type="FunCoup" id="A0A3B5Q021">
    <property type="interactions" value="986"/>
</dbReference>
<protein>
    <submittedName>
        <fullName evidence="11">ATP synthase membrane subunit f</fullName>
    </submittedName>
</protein>
<evidence type="ECO:0000256" key="6">
    <source>
        <dbReference type="ARBA" id="ARBA00023065"/>
    </source>
</evidence>
<sequence length="109" mass="12420">MHLPLLFPSFPAATPPVPVKMADKPVPVVEKRLMDVKLGELPRWVAGRNLTPNGLVAGVFGAYDRYYNKYINVKKGGIGGVAMFLFGYVAISYVWSYEHLKHDRWRKYH</sequence>
<proteinExistence type="inferred from homology"/>
<reference evidence="12" key="1">
    <citation type="submission" date="2012-01" db="EMBL/GenBank/DDBJ databases">
        <authorList>
            <person name="Walter R."/>
            <person name="Schartl M."/>
            <person name="Warren W."/>
        </authorList>
    </citation>
    <scope>NUCLEOTIDE SEQUENCE [LARGE SCALE GENOMIC DNA]</scope>
    <source>
        <strain evidence="12">JP 163 A</strain>
    </source>
</reference>
<dbReference type="PANTHER" id="PTHR13080:SF20">
    <property type="entry name" value="ATP SYNTHASE SUBUNIT F, MITOCHONDRIAL-RELATED"/>
    <property type="match status" value="1"/>
</dbReference>
<dbReference type="Proteomes" id="UP000002852">
    <property type="component" value="Unassembled WGS sequence"/>
</dbReference>
<keyword evidence="7" id="KW-0496">Mitochondrion</keyword>
<keyword evidence="8 10" id="KW-0472">Membrane</keyword>
<dbReference type="STRING" id="8083.ENSXMAP00000024172"/>
<dbReference type="InterPro" id="IPR019344">
    <property type="entry name" value="F1F0-ATPsyn_F_prd"/>
</dbReference>
<evidence type="ECO:0000256" key="8">
    <source>
        <dbReference type="ARBA" id="ARBA00023136"/>
    </source>
</evidence>
<keyword evidence="4" id="KW-0138">CF(0)</keyword>
<reference evidence="12" key="2">
    <citation type="journal article" date="2013" name="Nat. Genet.">
        <title>The genome of the platyfish, Xiphophorus maculatus, provides insights into evolutionary adaptation and several complex traits.</title>
        <authorList>
            <person name="Schartl M."/>
            <person name="Walter R.B."/>
            <person name="Shen Y."/>
            <person name="Garcia T."/>
            <person name="Catchen J."/>
            <person name="Amores A."/>
            <person name="Braasch I."/>
            <person name="Chalopin D."/>
            <person name="Volff J.N."/>
            <person name="Lesch K.P."/>
            <person name="Bisazza A."/>
            <person name="Minx P."/>
            <person name="Hillier L."/>
            <person name="Wilson R.K."/>
            <person name="Fuerstenberg S."/>
            <person name="Boore J."/>
            <person name="Searle S."/>
            <person name="Postlethwait J.H."/>
            <person name="Warren W.C."/>
        </authorList>
    </citation>
    <scope>NUCLEOTIDE SEQUENCE [LARGE SCALE GENOMIC DNA]</scope>
    <source>
        <strain evidence="12">JP 163 A</strain>
    </source>
</reference>
<evidence type="ECO:0000256" key="1">
    <source>
        <dbReference type="ARBA" id="ARBA00004325"/>
    </source>
</evidence>
<evidence type="ECO:0000256" key="2">
    <source>
        <dbReference type="ARBA" id="ARBA00005895"/>
    </source>
</evidence>
<evidence type="ECO:0000256" key="4">
    <source>
        <dbReference type="ARBA" id="ARBA00022547"/>
    </source>
</evidence>